<sequence length="418" mass="47592">MFQNCLGILWTSLRSSEDNEMFTPYELLTVSLTVNCCVIFYCLVMRFQNKLSSKCCCEKCGIVVTVCQTYRAKPHYLPKVLTEQTFVWVTVVLSLTALLGSDITRYPFSGRSDSSITDFVGIILAINIGRYIYLISVNVYLYGEGESSRIKTEAVHHVVTIVCYSFFLAYHQNLLLSLVGMTMETNSTIIEISKILKEMGKNRTKWYSKLSFINCALTVVFRGLVPVVFLVIAMFHETPFVMHYTTLTVFFLSIIFFSVINVWLILATIQRLVRSFCKTTNEIDNTETVHGIQRVCHSHLTTRNNLGYLRRYDNKNLCMVDDEKLNTNRKETTKENFPNLHFLQNGMREFIPRQNYRPDLESGEASLNTTPRIVESVPLEEVIVDGPRNGNVLRDSSASDTSAGALIGPRESVERTAT</sequence>
<feature type="transmembrane region" description="Helical" evidence="6">
    <location>
        <begin position="241"/>
        <end position="266"/>
    </location>
</feature>
<evidence type="ECO:0000313" key="9">
    <source>
        <dbReference type="Proteomes" id="UP000005408"/>
    </source>
</evidence>
<dbReference type="EnsemblMetazoa" id="G23461.6">
    <property type="protein sequence ID" value="G23461.6:cds"/>
    <property type="gene ID" value="G23461"/>
</dbReference>
<dbReference type="EnsemblMetazoa" id="G23461.5">
    <property type="protein sequence ID" value="G23461.5:cds"/>
    <property type="gene ID" value="G23461"/>
</dbReference>
<comment type="subcellular location">
    <subcellularLocation>
        <location evidence="1">Membrane</location>
        <topology evidence="1">Multi-pass membrane protein</topology>
    </subcellularLocation>
</comment>
<evidence type="ECO:0000256" key="1">
    <source>
        <dbReference type="ARBA" id="ARBA00004141"/>
    </source>
</evidence>
<feature type="transmembrane region" description="Helical" evidence="6">
    <location>
        <begin position="80"/>
        <end position="99"/>
    </location>
</feature>
<feature type="region of interest" description="Disordered" evidence="5">
    <location>
        <begin position="388"/>
        <end position="418"/>
    </location>
</feature>
<feature type="domain" description="TLC" evidence="7">
    <location>
        <begin position="88"/>
        <end position="265"/>
    </location>
</feature>
<name>A0A8W8KH48_MAGGI</name>
<dbReference type="Proteomes" id="UP000005408">
    <property type="component" value="Unassembled WGS sequence"/>
</dbReference>
<dbReference type="EnsemblMetazoa" id="G23461.4">
    <property type="protein sequence ID" value="G23461.4:cds"/>
    <property type="gene ID" value="G23461"/>
</dbReference>
<dbReference type="OrthoDB" id="5978373at2759"/>
<evidence type="ECO:0000256" key="2">
    <source>
        <dbReference type="ARBA" id="ARBA00022692"/>
    </source>
</evidence>
<organism evidence="8 9">
    <name type="scientific">Magallana gigas</name>
    <name type="common">Pacific oyster</name>
    <name type="synonym">Crassostrea gigas</name>
    <dbReference type="NCBI Taxonomy" id="29159"/>
    <lineage>
        <taxon>Eukaryota</taxon>
        <taxon>Metazoa</taxon>
        <taxon>Spiralia</taxon>
        <taxon>Lophotrochozoa</taxon>
        <taxon>Mollusca</taxon>
        <taxon>Bivalvia</taxon>
        <taxon>Autobranchia</taxon>
        <taxon>Pteriomorphia</taxon>
        <taxon>Ostreida</taxon>
        <taxon>Ostreoidea</taxon>
        <taxon>Ostreidae</taxon>
        <taxon>Magallana</taxon>
    </lineage>
</organism>
<dbReference type="EnsemblMetazoa" id="G23461.7">
    <property type="protein sequence ID" value="G23461.7:cds"/>
    <property type="gene ID" value="G23461"/>
</dbReference>
<keyword evidence="3 6" id="KW-1133">Transmembrane helix</keyword>
<evidence type="ECO:0000259" key="7">
    <source>
        <dbReference type="Pfam" id="PF03798"/>
    </source>
</evidence>
<reference evidence="8" key="1">
    <citation type="submission" date="2022-08" db="UniProtKB">
        <authorList>
            <consortium name="EnsemblMetazoa"/>
        </authorList>
    </citation>
    <scope>IDENTIFICATION</scope>
    <source>
        <strain evidence="8">05x7-T-G4-1.051#20</strain>
    </source>
</reference>
<proteinExistence type="predicted"/>
<feature type="transmembrane region" description="Helical" evidence="6">
    <location>
        <begin position="212"/>
        <end position="235"/>
    </location>
</feature>
<dbReference type="InterPro" id="IPR006634">
    <property type="entry name" value="TLC-dom"/>
</dbReference>
<dbReference type="EnsemblMetazoa" id="G23461.8">
    <property type="protein sequence ID" value="G23461.8:cds"/>
    <property type="gene ID" value="G23461"/>
</dbReference>
<protein>
    <recommendedName>
        <fullName evidence="7">TLC domain-containing protein</fullName>
    </recommendedName>
</protein>
<dbReference type="GO" id="GO:0016020">
    <property type="term" value="C:membrane"/>
    <property type="evidence" value="ECO:0007669"/>
    <property type="project" value="UniProtKB-SubCell"/>
</dbReference>
<dbReference type="AlphaFoldDB" id="A0A8W8KH48"/>
<dbReference type="EnsemblMetazoa" id="G23461.9">
    <property type="protein sequence ID" value="G23461.9:cds"/>
    <property type="gene ID" value="G23461"/>
</dbReference>
<feature type="transmembrane region" description="Helical" evidence="6">
    <location>
        <begin position="22"/>
        <end position="44"/>
    </location>
</feature>
<keyword evidence="4 6" id="KW-0472">Membrane</keyword>
<evidence type="ECO:0000313" key="8">
    <source>
        <dbReference type="EnsemblMetazoa" id="G23461.4:cds"/>
    </source>
</evidence>
<keyword evidence="9" id="KW-1185">Reference proteome</keyword>
<evidence type="ECO:0000256" key="4">
    <source>
        <dbReference type="ARBA" id="ARBA00023136"/>
    </source>
</evidence>
<keyword evidence="2 6" id="KW-0812">Transmembrane</keyword>
<evidence type="ECO:0000256" key="5">
    <source>
        <dbReference type="SAM" id="MobiDB-lite"/>
    </source>
</evidence>
<dbReference type="OMA" id="FSVINVW"/>
<evidence type="ECO:0000256" key="3">
    <source>
        <dbReference type="ARBA" id="ARBA00022989"/>
    </source>
</evidence>
<evidence type="ECO:0000256" key="6">
    <source>
        <dbReference type="SAM" id="Phobius"/>
    </source>
</evidence>
<dbReference type="Pfam" id="PF03798">
    <property type="entry name" value="TRAM_LAG1_CLN8"/>
    <property type="match status" value="1"/>
</dbReference>
<feature type="transmembrane region" description="Helical" evidence="6">
    <location>
        <begin position="119"/>
        <end position="142"/>
    </location>
</feature>
<accession>A0A8W8KH48</accession>